<gene>
    <name evidence="3" type="ORF">M408DRAFT_327496</name>
</gene>
<feature type="region of interest" description="Disordered" evidence="1">
    <location>
        <begin position="220"/>
        <end position="281"/>
    </location>
</feature>
<keyword evidence="2" id="KW-1133">Transmembrane helix</keyword>
<keyword evidence="2" id="KW-0472">Membrane</keyword>
<sequence length="551" mass="58098">MPATHFKAVHKRATACNLYTSPKSGDRVNSSTPITFSWDPSCFPSPPRYVNIALLSSQGRVFSWEDVDAFPGSFDAELDASWWGSTASIQLQVGITATDTPLFLNPFAAGPVFTAVNSNPTASSSPSASVSGMAVSASANATPTPVLSSGSVNVARMKSQGGLTGGRLAVAVLLPILVAIVAIGGYVFYVRRREAFKRAAWVETIDKRMSRLSGDWQSMSAVGGGASRPSIHSNRARSANSRSLSALGGGRPSASAEPLPNKTSMSVYSRDEKSGGPFAAEDLSQLGPRARALSEAAAAGRPISTAISVHSYNDLTVPPPLPTARSRSRSVVGMDASPNRPSFPRHSSSHGRTLSNASNNPYAPAMVQRDSQVISSDGNAVPFPPSGTSPIPRARLDSNGRSIDLAARNRVTSHVSFADAPNPNGDRRRNQSDAAVRASARNHSTADDFAIDFGDAYPALALMRVKSGEGIEFPTGETPLTPTREFLPQPAKKKTEYFDGMPNSGLGGRTPDEMLKAYASAMGNNEKGDAREQGSSGVIGSIKKFTGLWRK</sequence>
<dbReference type="AlphaFoldDB" id="A0A0C3B322"/>
<feature type="region of interest" description="Disordered" evidence="1">
    <location>
        <begin position="318"/>
        <end position="397"/>
    </location>
</feature>
<dbReference type="STRING" id="933852.A0A0C3B322"/>
<protein>
    <submittedName>
        <fullName evidence="3">Uncharacterized protein</fullName>
    </submittedName>
</protein>
<accession>A0A0C3B322</accession>
<keyword evidence="2" id="KW-0812">Transmembrane</keyword>
<evidence type="ECO:0000256" key="2">
    <source>
        <dbReference type="SAM" id="Phobius"/>
    </source>
</evidence>
<organism evidence="3 4">
    <name type="scientific">Serendipita vermifera MAFF 305830</name>
    <dbReference type="NCBI Taxonomy" id="933852"/>
    <lineage>
        <taxon>Eukaryota</taxon>
        <taxon>Fungi</taxon>
        <taxon>Dikarya</taxon>
        <taxon>Basidiomycota</taxon>
        <taxon>Agaricomycotina</taxon>
        <taxon>Agaricomycetes</taxon>
        <taxon>Sebacinales</taxon>
        <taxon>Serendipitaceae</taxon>
        <taxon>Serendipita</taxon>
    </lineage>
</organism>
<dbReference type="Proteomes" id="UP000054097">
    <property type="component" value="Unassembled WGS sequence"/>
</dbReference>
<keyword evidence="4" id="KW-1185">Reference proteome</keyword>
<proteinExistence type="predicted"/>
<feature type="region of interest" description="Disordered" evidence="1">
    <location>
        <begin position="415"/>
        <end position="442"/>
    </location>
</feature>
<dbReference type="OrthoDB" id="3363836at2759"/>
<dbReference type="HOGENOM" id="CLU_494460_0_0_1"/>
<feature type="compositionally biased region" description="Polar residues" evidence="1">
    <location>
        <begin position="350"/>
        <end position="361"/>
    </location>
</feature>
<feature type="transmembrane region" description="Helical" evidence="2">
    <location>
        <begin position="168"/>
        <end position="189"/>
    </location>
</feature>
<evidence type="ECO:0000313" key="4">
    <source>
        <dbReference type="Proteomes" id="UP000054097"/>
    </source>
</evidence>
<reference evidence="3 4" key="1">
    <citation type="submission" date="2014-04" db="EMBL/GenBank/DDBJ databases">
        <authorList>
            <consortium name="DOE Joint Genome Institute"/>
            <person name="Kuo A."/>
            <person name="Zuccaro A."/>
            <person name="Kohler A."/>
            <person name="Nagy L.G."/>
            <person name="Floudas D."/>
            <person name="Copeland A."/>
            <person name="Barry K.W."/>
            <person name="Cichocki N."/>
            <person name="Veneault-Fourrey C."/>
            <person name="LaButti K."/>
            <person name="Lindquist E.A."/>
            <person name="Lipzen A."/>
            <person name="Lundell T."/>
            <person name="Morin E."/>
            <person name="Murat C."/>
            <person name="Sun H."/>
            <person name="Tunlid A."/>
            <person name="Henrissat B."/>
            <person name="Grigoriev I.V."/>
            <person name="Hibbett D.S."/>
            <person name="Martin F."/>
            <person name="Nordberg H.P."/>
            <person name="Cantor M.N."/>
            <person name="Hua S.X."/>
        </authorList>
    </citation>
    <scope>NUCLEOTIDE SEQUENCE [LARGE SCALE GENOMIC DNA]</scope>
    <source>
        <strain evidence="3 4">MAFF 305830</strain>
    </source>
</reference>
<evidence type="ECO:0000256" key="1">
    <source>
        <dbReference type="SAM" id="MobiDB-lite"/>
    </source>
</evidence>
<evidence type="ECO:0000313" key="3">
    <source>
        <dbReference type="EMBL" id="KIM31235.1"/>
    </source>
</evidence>
<name>A0A0C3B322_SERVB</name>
<feature type="compositionally biased region" description="Polar residues" evidence="1">
    <location>
        <begin position="369"/>
        <end position="378"/>
    </location>
</feature>
<dbReference type="EMBL" id="KN824282">
    <property type="protein sequence ID" value="KIM31235.1"/>
    <property type="molecule type" value="Genomic_DNA"/>
</dbReference>
<reference evidence="4" key="2">
    <citation type="submission" date="2015-01" db="EMBL/GenBank/DDBJ databases">
        <title>Evolutionary Origins and Diversification of the Mycorrhizal Mutualists.</title>
        <authorList>
            <consortium name="DOE Joint Genome Institute"/>
            <consortium name="Mycorrhizal Genomics Consortium"/>
            <person name="Kohler A."/>
            <person name="Kuo A."/>
            <person name="Nagy L.G."/>
            <person name="Floudas D."/>
            <person name="Copeland A."/>
            <person name="Barry K.W."/>
            <person name="Cichocki N."/>
            <person name="Veneault-Fourrey C."/>
            <person name="LaButti K."/>
            <person name="Lindquist E.A."/>
            <person name="Lipzen A."/>
            <person name="Lundell T."/>
            <person name="Morin E."/>
            <person name="Murat C."/>
            <person name="Riley R."/>
            <person name="Ohm R."/>
            <person name="Sun H."/>
            <person name="Tunlid A."/>
            <person name="Henrissat B."/>
            <person name="Grigoriev I.V."/>
            <person name="Hibbett D.S."/>
            <person name="Martin F."/>
        </authorList>
    </citation>
    <scope>NUCLEOTIDE SEQUENCE [LARGE SCALE GENOMIC DNA]</scope>
    <source>
        <strain evidence="4">MAFF 305830</strain>
    </source>
</reference>
<feature type="compositionally biased region" description="Low complexity" evidence="1">
    <location>
        <begin position="236"/>
        <end position="256"/>
    </location>
</feature>